<gene>
    <name evidence="2" type="ORF">O6P43_016525</name>
</gene>
<dbReference type="KEGG" id="qsa:O6P43_016525"/>
<organism evidence="2 3">
    <name type="scientific">Quillaja saponaria</name>
    <name type="common">Soap bark tree</name>
    <dbReference type="NCBI Taxonomy" id="32244"/>
    <lineage>
        <taxon>Eukaryota</taxon>
        <taxon>Viridiplantae</taxon>
        <taxon>Streptophyta</taxon>
        <taxon>Embryophyta</taxon>
        <taxon>Tracheophyta</taxon>
        <taxon>Spermatophyta</taxon>
        <taxon>Magnoliopsida</taxon>
        <taxon>eudicotyledons</taxon>
        <taxon>Gunneridae</taxon>
        <taxon>Pentapetalae</taxon>
        <taxon>rosids</taxon>
        <taxon>fabids</taxon>
        <taxon>Fabales</taxon>
        <taxon>Quillajaceae</taxon>
        <taxon>Quillaja</taxon>
    </lineage>
</organism>
<evidence type="ECO:0000313" key="3">
    <source>
        <dbReference type="Proteomes" id="UP001163823"/>
    </source>
</evidence>
<dbReference type="SUPFAM" id="SSF50965">
    <property type="entry name" value="Galactose oxidase, central domain"/>
    <property type="match status" value="1"/>
</dbReference>
<dbReference type="InterPro" id="IPR036047">
    <property type="entry name" value="F-box-like_dom_sf"/>
</dbReference>
<dbReference type="Pfam" id="PF00646">
    <property type="entry name" value="F-box"/>
    <property type="match status" value="1"/>
</dbReference>
<dbReference type="SUPFAM" id="SSF81383">
    <property type="entry name" value="F-box domain"/>
    <property type="match status" value="1"/>
</dbReference>
<accession>A0AAD7LNH0</accession>
<dbReference type="NCBIfam" id="TIGR01640">
    <property type="entry name" value="F_box_assoc_1"/>
    <property type="match status" value="1"/>
</dbReference>
<dbReference type="PROSITE" id="PS50181">
    <property type="entry name" value="FBOX"/>
    <property type="match status" value="1"/>
</dbReference>
<dbReference type="PANTHER" id="PTHR31672">
    <property type="entry name" value="BNACNNG10540D PROTEIN"/>
    <property type="match status" value="1"/>
</dbReference>
<sequence length="405" mass="46166">MNFPGVQELPMDIMSLILCWLPAKTLMAWRCVSKQWRSLIDSPHFIQLHLQCSNATSSNLSLIFNTKIHAFGGRSSYETIFKHAEQNLDCLYSLDFDKLLDHDDALALPVDKYNPMKCFPEYAGLTYVVGSCNGLILLVERPNCTFFILWNPTTGKYQKIPWSVPVYDEFTHAPVTDIFGFGYDHINQDYKVVCRVKKSDRRDQLNVYSLKNDSWHRAALDSFPYGVNCELTVLFNNAFHSIGGSDNDILVAFDLGTEQCRELPHPEPNNPLKTLSVLGGCLSVTILHYKGYEDCCLYSAHVWVMKIYGIEDSWTKVCKVSHLPVSRSVYVKPLAYSRCRDKILLYFDDGDGLVWYDVKMKRTQNVKVSGAPRFYVTTFVVGSLVPLNNSVTDLSKRGNKEQVEE</sequence>
<dbReference type="EMBL" id="JARAOO010000007">
    <property type="protein sequence ID" value="KAJ7961142.1"/>
    <property type="molecule type" value="Genomic_DNA"/>
</dbReference>
<dbReference type="Proteomes" id="UP001163823">
    <property type="component" value="Chromosome 7"/>
</dbReference>
<dbReference type="InterPro" id="IPR011043">
    <property type="entry name" value="Gal_Oxase/kelch_b-propeller"/>
</dbReference>
<dbReference type="InterPro" id="IPR050796">
    <property type="entry name" value="SCF_F-box_component"/>
</dbReference>
<evidence type="ECO:0000259" key="1">
    <source>
        <dbReference type="PROSITE" id="PS50181"/>
    </source>
</evidence>
<dbReference type="AlphaFoldDB" id="A0AAD7LNH0"/>
<protein>
    <submittedName>
        <fullName evidence="2">F-box protein</fullName>
    </submittedName>
</protein>
<name>A0AAD7LNH0_QUISA</name>
<dbReference type="Gene3D" id="1.20.1280.50">
    <property type="match status" value="1"/>
</dbReference>
<dbReference type="Pfam" id="PF07734">
    <property type="entry name" value="FBA_1"/>
    <property type="match status" value="1"/>
</dbReference>
<dbReference type="InterPro" id="IPR017451">
    <property type="entry name" value="F-box-assoc_interact_dom"/>
</dbReference>
<feature type="domain" description="F-box" evidence="1">
    <location>
        <begin position="3"/>
        <end position="48"/>
    </location>
</feature>
<dbReference type="InterPro" id="IPR001810">
    <property type="entry name" value="F-box_dom"/>
</dbReference>
<keyword evidence="3" id="KW-1185">Reference proteome</keyword>
<proteinExistence type="predicted"/>
<dbReference type="PANTHER" id="PTHR31672:SF13">
    <property type="entry name" value="F-BOX PROTEIN CPR30-LIKE"/>
    <property type="match status" value="1"/>
</dbReference>
<dbReference type="SMART" id="SM00256">
    <property type="entry name" value="FBOX"/>
    <property type="match status" value="1"/>
</dbReference>
<reference evidence="2" key="1">
    <citation type="journal article" date="2023" name="Science">
        <title>Elucidation of the pathway for biosynthesis of saponin adjuvants from the soapbark tree.</title>
        <authorList>
            <person name="Reed J."/>
            <person name="Orme A."/>
            <person name="El-Demerdash A."/>
            <person name="Owen C."/>
            <person name="Martin L.B.B."/>
            <person name="Misra R.C."/>
            <person name="Kikuchi S."/>
            <person name="Rejzek M."/>
            <person name="Martin A.C."/>
            <person name="Harkess A."/>
            <person name="Leebens-Mack J."/>
            <person name="Louveau T."/>
            <person name="Stephenson M.J."/>
            <person name="Osbourn A."/>
        </authorList>
    </citation>
    <scope>NUCLEOTIDE SEQUENCE</scope>
    <source>
        <strain evidence="2">S10</strain>
    </source>
</reference>
<dbReference type="CDD" id="cd22157">
    <property type="entry name" value="F-box_AtFBW1-like"/>
    <property type="match status" value="1"/>
</dbReference>
<evidence type="ECO:0000313" key="2">
    <source>
        <dbReference type="EMBL" id="KAJ7961142.1"/>
    </source>
</evidence>
<comment type="caution">
    <text evidence="2">The sequence shown here is derived from an EMBL/GenBank/DDBJ whole genome shotgun (WGS) entry which is preliminary data.</text>
</comment>
<dbReference type="InterPro" id="IPR006527">
    <property type="entry name" value="F-box-assoc_dom_typ1"/>
</dbReference>